<feature type="transmembrane region" description="Helical" evidence="6">
    <location>
        <begin position="21"/>
        <end position="44"/>
    </location>
</feature>
<evidence type="ECO:0000259" key="7">
    <source>
        <dbReference type="PROSITE" id="PS50850"/>
    </source>
</evidence>
<dbReference type="AlphaFoldDB" id="A0A378JJ99"/>
<feature type="transmembrane region" description="Helical" evidence="6">
    <location>
        <begin position="292"/>
        <end position="311"/>
    </location>
</feature>
<name>A0A378JJ99_9GAMM</name>
<feature type="transmembrane region" description="Helical" evidence="6">
    <location>
        <begin position="177"/>
        <end position="194"/>
    </location>
</feature>
<dbReference type="InterPro" id="IPR011701">
    <property type="entry name" value="MFS"/>
</dbReference>
<dbReference type="Gene3D" id="1.20.1250.20">
    <property type="entry name" value="MFS general substrate transporter like domains"/>
    <property type="match status" value="1"/>
</dbReference>
<evidence type="ECO:0000256" key="4">
    <source>
        <dbReference type="ARBA" id="ARBA00022989"/>
    </source>
</evidence>
<dbReference type="GO" id="GO:0022857">
    <property type="term" value="F:transmembrane transporter activity"/>
    <property type="evidence" value="ECO:0007669"/>
    <property type="project" value="InterPro"/>
</dbReference>
<feature type="transmembrane region" description="Helical" evidence="6">
    <location>
        <begin position="151"/>
        <end position="171"/>
    </location>
</feature>
<reference evidence="8 9" key="1">
    <citation type="submission" date="2018-06" db="EMBL/GenBank/DDBJ databases">
        <authorList>
            <consortium name="Pathogen Informatics"/>
            <person name="Doyle S."/>
        </authorList>
    </citation>
    <scope>NUCLEOTIDE SEQUENCE [LARGE SCALE GENOMIC DNA]</scope>
    <source>
        <strain evidence="8 9">NCTC13316</strain>
    </source>
</reference>
<sequence length="409" mass="45932">MGIAMFKEQYRLLRQKSLRQYTLSCMLAMFGNGLTYIIMVWVLMHFDASVVSTAILMTCFWLPNVLFGCLCGVLADRWDKQYLLIAVNAARTICLFGFALLGNEYETPLAIYILAAVLGTLLAAYVPAAMSFVRELVSSKDLLYGNALADMAYEVGAVAGMGCAGFILALSSFTTCFMINALCYLLATLILIKIKLPQRVRKTMSNQSFNSQFVQGWRYIKIRPILLLVYLTQGLFFISYMTAPVLLAPYAKNVLHSSVSQFGWLESGLSLGIILGGFIAPYCASYFSVFKVIIGQIILGILGFYLFSHTLDNNWAIFYHFLIGFSFSSWALITTFAQEMTDIDYQGRVQSLFNSFSGVVIILFYYLLSQWKDLPITNLYFGEIGLLLLAIFILIYVGFSSNNEREVMN</sequence>
<accession>A0A378JJ99</accession>
<feature type="transmembrane region" description="Helical" evidence="6">
    <location>
        <begin position="82"/>
        <end position="103"/>
    </location>
</feature>
<feature type="domain" description="Major facilitator superfamily (MFS) profile" evidence="7">
    <location>
        <begin position="17"/>
        <end position="409"/>
    </location>
</feature>
<evidence type="ECO:0000313" key="9">
    <source>
        <dbReference type="Proteomes" id="UP000254794"/>
    </source>
</evidence>
<feature type="transmembrane region" description="Helical" evidence="6">
    <location>
        <begin position="317"/>
        <end position="337"/>
    </location>
</feature>
<gene>
    <name evidence="8" type="ORF">NCTC13316_01338</name>
</gene>
<dbReference type="PANTHER" id="PTHR23513:SF6">
    <property type="entry name" value="MAJOR FACILITATOR SUPERFAMILY ASSOCIATED DOMAIN-CONTAINING PROTEIN"/>
    <property type="match status" value="1"/>
</dbReference>
<evidence type="ECO:0000256" key="5">
    <source>
        <dbReference type="ARBA" id="ARBA00023136"/>
    </source>
</evidence>
<protein>
    <submittedName>
        <fullName evidence="8">Enterobactin exporter EntS</fullName>
    </submittedName>
</protein>
<keyword evidence="2" id="KW-1003">Cell membrane</keyword>
<keyword evidence="9" id="KW-1185">Reference proteome</keyword>
<evidence type="ECO:0000256" key="1">
    <source>
        <dbReference type="ARBA" id="ARBA00004651"/>
    </source>
</evidence>
<dbReference type="EMBL" id="UGOD01000001">
    <property type="protein sequence ID" value="STX51244.1"/>
    <property type="molecule type" value="Genomic_DNA"/>
</dbReference>
<feature type="transmembrane region" description="Helical" evidence="6">
    <location>
        <begin position="225"/>
        <end position="250"/>
    </location>
</feature>
<dbReference type="PROSITE" id="PS50850">
    <property type="entry name" value="MFS"/>
    <property type="match status" value="1"/>
</dbReference>
<dbReference type="CDD" id="cd06173">
    <property type="entry name" value="MFS_MefA_like"/>
    <property type="match status" value="1"/>
</dbReference>
<keyword evidence="5 6" id="KW-0472">Membrane</keyword>
<dbReference type="SUPFAM" id="SSF103473">
    <property type="entry name" value="MFS general substrate transporter"/>
    <property type="match status" value="1"/>
</dbReference>
<evidence type="ECO:0000256" key="2">
    <source>
        <dbReference type="ARBA" id="ARBA00022475"/>
    </source>
</evidence>
<evidence type="ECO:0000313" key="8">
    <source>
        <dbReference type="EMBL" id="STX51244.1"/>
    </source>
</evidence>
<evidence type="ECO:0000256" key="3">
    <source>
        <dbReference type="ARBA" id="ARBA00022692"/>
    </source>
</evidence>
<feature type="transmembrane region" description="Helical" evidence="6">
    <location>
        <begin position="109"/>
        <end position="130"/>
    </location>
</feature>
<keyword evidence="3 6" id="KW-0812">Transmembrane</keyword>
<dbReference type="InterPro" id="IPR020846">
    <property type="entry name" value="MFS_dom"/>
</dbReference>
<feature type="transmembrane region" description="Helical" evidence="6">
    <location>
        <begin position="349"/>
        <end position="368"/>
    </location>
</feature>
<comment type="subcellular location">
    <subcellularLocation>
        <location evidence="1">Cell membrane</location>
        <topology evidence="1">Multi-pass membrane protein</topology>
    </subcellularLocation>
</comment>
<organism evidence="8 9">
    <name type="scientific">Legionella busanensis</name>
    <dbReference type="NCBI Taxonomy" id="190655"/>
    <lineage>
        <taxon>Bacteria</taxon>
        <taxon>Pseudomonadati</taxon>
        <taxon>Pseudomonadota</taxon>
        <taxon>Gammaproteobacteria</taxon>
        <taxon>Legionellales</taxon>
        <taxon>Legionellaceae</taxon>
        <taxon>Legionella</taxon>
    </lineage>
</organism>
<feature type="transmembrane region" description="Helical" evidence="6">
    <location>
        <begin position="380"/>
        <end position="399"/>
    </location>
</feature>
<dbReference type="GO" id="GO:0005886">
    <property type="term" value="C:plasma membrane"/>
    <property type="evidence" value="ECO:0007669"/>
    <property type="project" value="UniProtKB-SubCell"/>
</dbReference>
<dbReference type="PANTHER" id="PTHR23513">
    <property type="entry name" value="INTEGRAL MEMBRANE EFFLUX PROTEIN-RELATED"/>
    <property type="match status" value="1"/>
</dbReference>
<dbReference type="Proteomes" id="UP000254794">
    <property type="component" value="Unassembled WGS sequence"/>
</dbReference>
<dbReference type="Pfam" id="PF07690">
    <property type="entry name" value="MFS_1"/>
    <property type="match status" value="1"/>
</dbReference>
<evidence type="ECO:0000256" key="6">
    <source>
        <dbReference type="SAM" id="Phobius"/>
    </source>
</evidence>
<proteinExistence type="predicted"/>
<keyword evidence="4 6" id="KW-1133">Transmembrane helix</keyword>
<feature type="transmembrane region" description="Helical" evidence="6">
    <location>
        <begin position="50"/>
        <end position="75"/>
    </location>
</feature>
<dbReference type="InterPro" id="IPR036259">
    <property type="entry name" value="MFS_trans_sf"/>
</dbReference>
<feature type="transmembrane region" description="Helical" evidence="6">
    <location>
        <begin position="262"/>
        <end position="280"/>
    </location>
</feature>